<organism evidence="1">
    <name type="scientific">Rhizophora mucronata</name>
    <name type="common">Asiatic mangrove</name>
    <dbReference type="NCBI Taxonomy" id="61149"/>
    <lineage>
        <taxon>Eukaryota</taxon>
        <taxon>Viridiplantae</taxon>
        <taxon>Streptophyta</taxon>
        <taxon>Embryophyta</taxon>
        <taxon>Tracheophyta</taxon>
        <taxon>Spermatophyta</taxon>
        <taxon>Magnoliopsida</taxon>
        <taxon>eudicotyledons</taxon>
        <taxon>Gunneridae</taxon>
        <taxon>Pentapetalae</taxon>
        <taxon>rosids</taxon>
        <taxon>fabids</taxon>
        <taxon>Malpighiales</taxon>
        <taxon>Rhizophoraceae</taxon>
        <taxon>Rhizophora</taxon>
    </lineage>
</organism>
<protein>
    <submittedName>
        <fullName evidence="1">Uncharacterized protein</fullName>
    </submittedName>
</protein>
<dbReference type="EMBL" id="GGEC01005681">
    <property type="protein sequence ID" value="MBW86164.1"/>
    <property type="molecule type" value="Transcribed_RNA"/>
</dbReference>
<dbReference type="AlphaFoldDB" id="A0A2P2IY77"/>
<proteinExistence type="predicted"/>
<evidence type="ECO:0000313" key="1">
    <source>
        <dbReference type="EMBL" id="MBW86164.1"/>
    </source>
</evidence>
<reference evidence="1" key="1">
    <citation type="submission" date="2018-02" db="EMBL/GenBank/DDBJ databases">
        <title>Rhizophora mucronata_Transcriptome.</title>
        <authorList>
            <person name="Meera S.P."/>
            <person name="Sreeshan A."/>
            <person name="Augustine A."/>
        </authorList>
    </citation>
    <scope>NUCLEOTIDE SEQUENCE</scope>
    <source>
        <tissue evidence="1">Leaf</tissue>
    </source>
</reference>
<accession>A0A2P2IY77</accession>
<sequence length="71" mass="8275">MTTGVVHQQLLKTQVTFFLYKFNQILPTLRLEDVSNSPAVQVNWKEITKKYTDKVPNTHFTHSNKQTDKPT</sequence>
<name>A0A2P2IY77_RHIMU</name>